<dbReference type="Proteomes" id="UP001596443">
    <property type="component" value="Unassembled WGS sequence"/>
</dbReference>
<accession>A0ABD5TF84</accession>
<keyword evidence="1" id="KW-0472">Membrane</keyword>
<gene>
    <name evidence="2" type="ORF">ACFQFD_04195</name>
    <name evidence="3" type="ORF">ACFQFD_19075</name>
    <name evidence="4" type="ORF">ACFQFD_19450</name>
</gene>
<dbReference type="EMBL" id="JBHSWX010000012">
    <property type="protein sequence ID" value="MFC6785203.1"/>
    <property type="molecule type" value="Genomic_DNA"/>
</dbReference>
<evidence type="ECO:0000313" key="2">
    <source>
        <dbReference type="EMBL" id="MFC6785203.1"/>
    </source>
</evidence>
<evidence type="ECO:0000313" key="4">
    <source>
        <dbReference type="EMBL" id="MFC6788076.1"/>
    </source>
</evidence>
<dbReference type="EMBL" id="JBHSWX010000013">
    <property type="protein sequence ID" value="MFC6788021.1"/>
    <property type="molecule type" value="Genomic_DNA"/>
</dbReference>
<dbReference type="Pfam" id="PF26071">
    <property type="entry name" value="DUF8028"/>
    <property type="match status" value="1"/>
</dbReference>
<evidence type="ECO:0000313" key="5">
    <source>
        <dbReference type="Proteomes" id="UP001596443"/>
    </source>
</evidence>
<evidence type="ECO:0000256" key="1">
    <source>
        <dbReference type="SAM" id="Phobius"/>
    </source>
</evidence>
<dbReference type="AlphaFoldDB" id="A0ABD5TF84"/>
<name>A0ABD5TF84_9EURY</name>
<reference evidence="3" key="3">
    <citation type="submission" date="2024-09" db="EMBL/GenBank/DDBJ databases">
        <authorList>
            <person name="Sun Q."/>
        </authorList>
    </citation>
    <scope>NUCLEOTIDE SEQUENCE</scope>
    <source>
        <strain evidence="3">NBRC 112888</strain>
    </source>
</reference>
<proteinExistence type="predicted"/>
<comment type="caution">
    <text evidence="3">The sequence shown here is derived from an EMBL/GenBank/DDBJ whole genome shotgun (WGS) entry which is preliminary data.</text>
</comment>
<dbReference type="GeneID" id="81208219"/>
<feature type="transmembrane region" description="Helical" evidence="1">
    <location>
        <begin position="70"/>
        <end position="90"/>
    </location>
</feature>
<dbReference type="EMBL" id="JBHSWX010000014">
    <property type="protein sequence ID" value="MFC6788076.1"/>
    <property type="molecule type" value="Genomic_DNA"/>
</dbReference>
<reference evidence="5" key="2">
    <citation type="journal article" date="2019" name="Int. J. Syst. Evol. Microbiol.">
        <title>The Global Catalogue of Microorganisms (GCM) 10K type strain sequencing project: providing services to taxonomists for standard genome sequencing and annotation.</title>
        <authorList>
            <consortium name="The Broad Institute Genomics Platform"/>
            <consortium name="The Broad Institute Genome Sequencing Center for Infectious Disease"/>
            <person name="Wu L."/>
            <person name="Ma J."/>
        </authorList>
    </citation>
    <scope>NUCLEOTIDE SEQUENCE [LARGE SCALE GENOMIC DNA]</scope>
    <source>
        <strain evidence="5">SYNS20</strain>
    </source>
</reference>
<protein>
    <submittedName>
        <fullName evidence="3">Uncharacterized protein</fullName>
    </submittedName>
</protein>
<reference evidence="3" key="1">
    <citation type="journal article" date="2014" name="Int. J. Syst. Evol. Microbiol.">
        <title>Complete genome sequence of Corynebacterium casei LMG S-19264T (=DSM 44701T), isolated from a smear-ripened cheese.</title>
        <authorList>
            <consortium name="US DOE Joint Genome Institute (JGI-PGF)"/>
            <person name="Walter F."/>
            <person name="Albersmeier A."/>
            <person name="Kalinowski J."/>
            <person name="Ruckert C."/>
        </authorList>
    </citation>
    <scope>NUCLEOTIDE SEQUENCE [LARGE SCALE GENOMIC DNA]</scope>
    <source>
        <strain evidence="3">NBRC 112888</strain>
    </source>
</reference>
<feature type="transmembrane region" description="Helical" evidence="1">
    <location>
        <begin position="45"/>
        <end position="63"/>
    </location>
</feature>
<evidence type="ECO:0000313" key="3">
    <source>
        <dbReference type="EMBL" id="MFC6788021.1"/>
    </source>
</evidence>
<keyword evidence="5" id="KW-1185">Reference proteome</keyword>
<keyword evidence="1" id="KW-1133">Transmembrane helix</keyword>
<organism evidence="3 5">
    <name type="scientific">Halobaculum halobium</name>
    <dbReference type="NCBI Taxonomy" id="3032281"/>
    <lineage>
        <taxon>Archaea</taxon>
        <taxon>Methanobacteriati</taxon>
        <taxon>Methanobacteriota</taxon>
        <taxon>Stenosarchaea group</taxon>
        <taxon>Halobacteria</taxon>
        <taxon>Halobacteriales</taxon>
        <taxon>Haloferacaceae</taxon>
        <taxon>Halobaculum</taxon>
    </lineage>
</organism>
<dbReference type="InterPro" id="IPR058341">
    <property type="entry name" value="DUF8028"/>
</dbReference>
<keyword evidence="1" id="KW-0812">Transmembrane</keyword>
<sequence length="93" mass="9534">MTPSNPLRSVDGLWDAVPASSSLKAAVTEFTGAGRTVAVEPVRAVAFYAAIGLPFGYLPLLANGITAEQLTVFVGLLFANAAALVLGHGYGSR</sequence>
<dbReference type="RefSeq" id="WP_284062066.1">
    <property type="nucleotide sequence ID" value="NZ_CP126158.1"/>
</dbReference>